<evidence type="ECO:0000313" key="2">
    <source>
        <dbReference type="EMBL" id="EGP83304.1"/>
    </source>
</evidence>
<name>F9XMU8_ZYMTI</name>
<dbReference type="KEGG" id="ztr:MYCGRDRAFT_96578"/>
<dbReference type="HOGENOM" id="CLU_2028544_0_0_1"/>
<dbReference type="InParanoid" id="F9XMU8"/>
<evidence type="ECO:0000313" key="3">
    <source>
        <dbReference type="Proteomes" id="UP000008062"/>
    </source>
</evidence>
<gene>
    <name evidence="2" type="ORF">MYCGRDRAFT_96578</name>
</gene>
<dbReference type="Proteomes" id="UP000008062">
    <property type="component" value="Chromosome 11"/>
</dbReference>
<feature type="compositionally biased region" description="Polar residues" evidence="1">
    <location>
        <begin position="35"/>
        <end position="44"/>
    </location>
</feature>
<dbReference type="AlphaFoldDB" id="F9XMU8"/>
<dbReference type="GeneID" id="13396534"/>
<proteinExistence type="predicted"/>
<dbReference type="RefSeq" id="XP_003848328.1">
    <property type="nucleotide sequence ID" value="XM_003848280.1"/>
</dbReference>
<protein>
    <submittedName>
        <fullName evidence="2">Uncharacterized protein</fullName>
    </submittedName>
</protein>
<feature type="region of interest" description="Disordered" evidence="1">
    <location>
        <begin position="30"/>
        <end position="56"/>
    </location>
</feature>
<sequence>MAFSKALQVPRGTHETSPTRRVAFLQHLINERSPKTSNSTTKGTLQDHHPRRIARAKSVRSKWRLARCMCMMRKASGISGYRWVRALRYLPAFDWPTESRAILGSNKKEKYLKAYTAGPVKC</sequence>
<accession>F9XMU8</accession>
<evidence type="ECO:0000256" key="1">
    <source>
        <dbReference type="SAM" id="MobiDB-lite"/>
    </source>
</evidence>
<reference evidence="2 3" key="1">
    <citation type="journal article" date="2011" name="PLoS Genet.">
        <title>Finished genome of the fungal wheat pathogen Mycosphaerella graminicola reveals dispensome structure, chromosome plasticity, and stealth pathogenesis.</title>
        <authorList>
            <person name="Goodwin S.B."/>
            <person name="Ben M'barek S."/>
            <person name="Dhillon B."/>
            <person name="Wittenberg A.H.J."/>
            <person name="Crane C.F."/>
            <person name="Hane J.K."/>
            <person name="Foster A.J."/>
            <person name="Van der Lee T.A.J."/>
            <person name="Grimwood J."/>
            <person name="Aerts A."/>
            <person name="Antoniw J."/>
            <person name="Bailey A."/>
            <person name="Bluhm B."/>
            <person name="Bowler J."/>
            <person name="Bristow J."/>
            <person name="van der Burgt A."/>
            <person name="Canto-Canche B."/>
            <person name="Churchill A.C.L."/>
            <person name="Conde-Ferraez L."/>
            <person name="Cools H.J."/>
            <person name="Coutinho P.M."/>
            <person name="Csukai M."/>
            <person name="Dehal P."/>
            <person name="De Wit P."/>
            <person name="Donzelli B."/>
            <person name="van de Geest H.C."/>
            <person name="van Ham R.C.H.J."/>
            <person name="Hammond-Kosack K.E."/>
            <person name="Henrissat B."/>
            <person name="Kilian A."/>
            <person name="Kobayashi A.K."/>
            <person name="Koopmann E."/>
            <person name="Kourmpetis Y."/>
            <person name="Kuzniar A."/>
            <person name="Lindquist E."/>
            <person name="Lombard V."/>
            <person name="Maliepaard C."/>
            <person name="Martins N."/>
            <person name="Mehrabi R."/>
            <person name="Nap J.P.H."/>
            <person name="Ponomarenko A."/>
            <person name="Rudd J.J."/>
            <person name="Salamov A."/>
            <person name="Schmutz J."/>
            <person name="Schouten H.J."/>
            <person name="Shapiro H."/>
            <person name="Stergiopoulos I."/>
            <person name="Torriani S.F.F."/>
            <person name="Tu H."/>
            <person name="de Vries R.P."/>
            <person name="Waalwijk C."/>
            <person name="Ware S.B."/>
            <person name="Wiebenga A."/>
            <person name="Zwiers L.-H."/>
            <person name="Oliver R.P."/>
            <person name="Grigoriev I.V."/>
            <person name="Kema G.H.J."/>
        </authorList>
    </citation>
    <scope>NUCLEOTIDE SEQUENCE [LARGE SCALE GENOMIC DNA]</scope>
    <source>
        <strain evidence="3">CBS 115943 / IPO323</strain>
    </source>
</reference>
<organism evidence="2 3">
    <name type="scientific">Zymoseptoria tritici (strain CBS 115943 / IPO323)</name>
    <name type="common">Speckled leaf blotch fungus</name>
    <name type="synonym">Septoria tritici</name>
    <dbReference type="NCBI Taxonomy" id="336722"/>
    <lineage>
        <taxon>Eukaryota</taxon>
        <taxon>Fungi</taxon>
        <taxon>Dikarya</taxon>
        <taxon>Ascomycota</taxon>
        <taxon>Pezizomycotina</taxon>
        <taxon>Dothideomycetes</taxon>
        <taxon>Dothideomycetidae</taxon>
        <taxon>Mycosphaerellales</taxon>
        <taxon>Mycosphaerellaceae</taxon>
        <taxon>Zymoseptoria</taxon>
    </lineage>
</organism>
<dbReference type="EMBL" id="CM001206">
    <property type="protein sequence ID" value="EGP83304.1"/>
    <property type="molecule type" value="Genomic_DNA"/>
</dbReference>
<keyword evidence="3" id="KW-1185">Reference proteome</keyword>